<dbReference type="GO" id="GO:0003743">
    <property type="term" value="F:translation initiation factor activity"/>
    <property type="evidence" value="ECO:0007669"/>
    <property type="project" value="UniProtKB-UniRule"/>
</dbReference>
<dbReference type="InterPro" id="IPR009000">
    <property type="entry name" value="Transl_B-barrel_sf"/>
</dbReference>
<dbReference type="GO" id="GO:0005737">
    <property type="term" value="C:cytoplasm"/>
    <property type="evidence" value="ECO:0007669"/>
    <property type="project" value="UniProtKB-UniRule"/>
</dbReference>
<dbReference type="SUPFAM" id="SSF52540">
    <property type="entry name" value="P-loop containing nucleoside triphosphate hydrolases"/>
    <property type="match status" value="1"/>
</dbReference>
<keyword evidence="4" id="KW-0547">Nucleotide-binding</keyword>
<evidence type="ECO:0000256" key="5">
    <source>
        <dbReference type="ARBA" id="ARBA00022917"/>
    </source>
</evidence>
<dbReference type="InterPro" id="IPR015760">
    <property type="entry name" value="TIF_IF2"/>
</dbReference>
<dbReference type="InterPro" id="IPR053905">
    <property type="entry name" value="EF-G-like_DII"/>
</dbReference>
<organism evidence="11 12">
    <name type="scientific">Candidatus Nomurabacteria bacterium RIFCSPHIGHO2_12_FULL_37_29</name>
    <dbReference type="NCBI Taxonomy" id="1801759"/>
    <lineage>
        <taxon>Bacteria</taxon>
        <taxon>Candidatus Nomuraibacteriota</taxon>
    </lineage>
</organism>
<dbReference type="InterPro" id="IPR000178">
    <property type="entry name" value="TF_IF2_bacterial-like"/>
</dbReference>
<evidence type="ECO:0000256" key="7">
    <source>
        <dbReference type="NCBIfam" id="TIGR00487"/>
    </source>
</evidence>
<comment type="caution">
    <text evidence="11">The sequence shown here is derived from an EMBL/GenBank/DDBJ whole genome shotgun (WGS) entry which is preliminary data.</text>
</comment>
<dbReference type="CDD" id="cd01887">
    <property type="entry name" value="IF2_eIF5B"/>
    <property type="match status" value="1"/>
</dbReference>
<dbReference type="PROSITE" id="PS51722">
    <property type="entry name" value="G_TR_2"/>
    <property type="match status" value="1"/>
</dbReference>
<dbReference type="Pfam" id="PF22042">
    <property type="entry name" value="EF-G_D2"/>
    <property type="match status" value="1"/>
</dbReference>
<keyword evidence="6" id="KW-0342">GTP-binding</keyword>
<evidence type="ECO:0000256" key="3">
    <source>
        <dbReference type="ARBA" id="ARBA00022540"/>
    </source>
</evidence>
<reference evidence="11 12" key="1">
    <citation type="journal article" date="2016" name="Nat. Commun.">
        <title>Thousands of microbial genomes shed light on interconnected biogeochemical processes in an aquifer system.</title>
        <authorList>
            <person name="Anantharaman K."/>
            <person name="Brown C.T."/>
            <person name="Hug L.A."/>
            <person name="Sharon I."/>
            <person name="Castelle C.J."/>
            <person name="Probst A.J."/>
            <person name="Thomas B.C."/>
            <person name="Singh A."/>
            <person name="Wilkins M.J."/>
            <person name="Karaoz U."/>
            <person name="Brodie E.L."/>
            <person name="Williams K.H."/>
            <person name="Hubbard S.S."/>
            <person name="Banfield J.F."/>
        </authorList>
    </citation>
    <scope>NUCLEOTIDE SEQUENCE [LARGE SCALE GENOMIC DNA]</scope>
</reference>
<protein>
    <recommendedName>
        <fullName evidence="2 7">Translation initiation factor IF-2</fullName>
    </recommendedName>
</protein>
<evidence type="ECO:0000313" key="11">
    <source>
        <dbReference type="EMBL" id="OGI79311.1"/>
    </source>
</evidence>
<dbReference type="InterPro" id="IPR036925">
    <property type="entry name" value="TIF_IF2_dom3_sf"/>
</dbReference>
<dbReference type="GO" id="GO:0003924">
    <property type="term" value="F:GTPase activity"/>
    <property type="evidence" value="ECO:0007669"/>
    <property type="project" value="InterPro"/>
</dbReference>
<feature type="region of interest" description="Disordered" evidence="9">
    <location>
        <begin position="289"/>
        <end position="313"/>
    </location>
</feature>
<dbReference type="FunFam" id="3.40.50.300:FF:000019">
    <property type="entry name" value="Translation initiation factor IF-2"/>
    <property type="match status" value="1"/>
</dbReference>
<dbReference type="PANTHER" id="PTHR43381:SF5">
    <property type="entry name" value="TR-TYPE G DOMAIN-CONTAINING PROTEIN"/>
    <property type="match status" value="1"/>
</dbReference>
<dbReference type="Gene3D" id="2.40.30.10">
    <property type="entry name" value="Translation factors"/>
    <property type="match status" value="2"/>
</dbReference>
<evidence type="ECO:0000256" key="4">
    <source>
        <dbReference type="ARBA" id="ARBA00022741"/>
    </source>
</evidence>
<dbReference type="Pfam" id="PF11987">
    <property type="entry name" value="IF-2"/>
    <property type="match status" value="1"/>
</dbReference>
<dbReference type="InterPro" id="IPR023115">
    <property type="entry name" value="TIF_IF2_dom3"/>
</dbReference>
<gene>
    <name evidence="11" type="ORF">A3F19_02335</name>
</gene>
<comment type="function">
    <text evidence="8">One of the essential components for the initiation of protein synthesis. Protects formylmethionyl-tRNA from spontaneous hydrolysis and promotes its binding to the 30S ribosomal subunits. Also involved in the hydrolysis of GTP during the formation of the 70S ribosomal complex.</text>
</comment>
<evidence type="ECO:0000259" key="10">
    <source>
        <dbReference type="PROSITE" id="PS51722"/>
    </source>
</evidence>
<dbReference type="InterPro" id="IPR027417">
    <property type="entry name" value="P-loop_NTPase"/>
</dbReference>
<dbReference type="NCBIfam" id="TIGR00231">
    <property type="entry name" value="small_GTP"/>
    <property type="match status" value="1"/>
</dbReference>
<dbReference type="NCBIfam" id="TIGR00487">
    <property type="entry name" value="IF-2"/>
    <property type="match status" value="1"/>
</dbReference>
<sequence length="516" mass="57480">MEKNNTKQNRIARPSATGLQARPPVVVVMGHIDHGKSTLLDYIRKTNIAEKEIGGITQNISAYEVEIPTPGESWSRKITFLDTPGHEAFSKMRQRGAQIADIAVLVVSAEDGVKPQTIEAWKTITEGKLPCIVAINKIDKPGANIEKTKTELAESEIYLENYGGKIPYAEISAKIGTGIDNLLSLILIVAEMENFNGNPNEDASGFVIEANLDSRRGILATLIIKNGSLKKGMTVVVEDSICSTRIMENYKGVIIDEMSFSSPIRIFGFNKIPKVGSCFKTFKNKKDAEKDAENWQTRNREEDPNQHQSPDKNQDKKIIPIILKADVSGTLEAIEKEIAKIKNEGAEFKIIGKGVGPISESDVKNLSNGENVIIIGFNVKTDKSAIEIAEKRGITISFFDIIYKMTEWLEIQMEKLRPRIETMETTGRAKIIRAFSRTKDRQIVGGKVTEGKIILNGTVRIMRREFEIGRGKIVNLEKNKIKTKEVDEGNEFGMMIESKIEIAQGDIIELFRVAQM</sequence>
<dbReference type="PRINTS" id="PR00315">
    <property type="entry name" value="ELONGATNFCT"/>
</dbReference>
<proteinExistence type="inferred from homology"/>
<dbReference type="Pfam" id="PF00009">
    <property type="entry name" value="GTP_EFTU"/>
    <property type="match status" value="1"/>
</dbReference>
<dbReference type="Gene3D" id="3.40.50.300">
    <property type="entry name" value="P-loop containing nucleotide triphosphate hydrolases"/>
    <property type="match status" value="1"/>
</dbReference>
<dbReference type="InterPro" id="IPR005225">
    <property type="entry name" value="Small_GTP-bd"/>
</dbReference>
<dbReference type="EMBL" id="MFUJ01000016">
    <property type="protein sequence ID" value="OGI79311.1"/>
    <property type="molecule type" value="Genomic_DNA"/>
</dbReference>
<dbReference type="InterPro" id="IPR000795">
    <property type="entry name" value="T_Tr_GTP-bd_dom"/>
</dbReference>
<dbReference type="FunFam" id="3.40.50.10050:FF:000001">
    <property type="entry name" value="Translation initiation factor IF-2"/>
    <property type="match status" value="1"/>
</dbReference>
<evidence type="ECO:0000256" key="2">
    <source>
        <dbReference type="ARBA" id="ARBA00020675"/>
    </source>
</evidence>
<keyword evidence="5 8" id="KW-0648">Protein biosynthesis</keyword>
<dbReference type="SUPFAM" id="SSF50447">
    <property type="entry name" value="Translation proteins"/>
    <property type="match status" value="2"/>
</dbReference>
<dbReference type="AlphaFoldDB" id="A0A1F6WBP3"/>
<feature type="domain" description="Tr-type G" evidence="10">
    <location>
        <begin position="21"/>
        <end position="195"/>
    </location>
</feature>
<dbReference type="SUPFAM" id="SSF52156">
    <property type="entry name" value="Initiation factor IF2/eIF5b, domain 3"/>
    <property type="match status" value="1"/>
</dbReference>
<keyword evidence="3 8" id="KW-0396">Initiation factor</keyword>
<evidence type="ECO:0000256" key="9">
    <source>
        <dbReference type="SAM" id="MobiDB-lite"/>
    </source>
</evidence>
<dbReference type="PANTHER" id="PTHR43381">
    <property type="entry name" value="TRANSLATION INITIATION FACTOR IF-2-RELATED"/>
    <property type="match status" value="1"/>
</dbReference>
<accession>A0A1F6WBP3</accession>
<dbReference type="Proteomes" id="UP000177052">
    <property type="component" value="Unassembled WGS sequence"/>
</dbReference>
<dbReference type="GO" id="GO:0005525">
    <property type="term" value="F:GTP binding"/>
    <property type="evidence" value="ECO:0007669"/>
    <property type="project" value="UniProtKB-KW"/>
</dbReference>
<name>A0A1F6WBP3_9BACT</name>
<evidence type="ECO:0000256" key="1">
    <source>
        <dbReference type="ARBA" id="ARBA00007733"/>
    </source>
</evidence>
<evidence type="ECO:0000313" key="12">
    <source>
        <dbReference type="Proteomes" id="UP000177052"/>
    </source>
</evidence>
<dbReference type="Gene3D" id="3.40.50.10050">
    <property type="entry name" value="Translation initiation factor IF- 2, domain 3"/>
    <property type="match status" value="1"/>
</dbReference>
<evidence type="ECO:0000256" key="8">
    <source>
        <dbReference type="RuleBase" id="RU000644"/>
    </source>
</evidence>
<comment type="similarity">
    <text evidence="1 8">Belongs to the TRAFAC class translation factor GTPase superfamily. Classic translation factor GTPase family. IF-2 subfamily.</text>
</comment>
<evidence type="ECO:0000256" key="6">
    <source>
        <dbReference type="ARBA" id="ARBA00023134"/>
    </source>
</evidence>